<dbReference type="InterPro" id="IPR001119">
    <property type="entry name" value="SLH_dom"/>
</dbReference>
<dbReference type="Pfam" id="PF18998">
    <property type="entry name" value="Flg_new_2"/>
    <property type="match status" value="2"/>
</dbReference>
<evidence type="ECO:0000256" key="1">
    <source>
        <dbReference type="ARBA" id="ARBA00022737"/>
    </source>
</evidence>
<feature type="domain" description="SLH" evidence="3">
    <location>
        <begin position="1439"/>
        <end position="1502"/>
    </location>
</feature>
<dbReference type="RefSeq" id="WP_186908312.1">
    <property type="nucleotide sequence ID" value="NZ_JACOPP010000018.1"/>
</dbReference>
<reference evidence="4" key="1">
    <citation type="submission" date="2020-08" db="EMBL/GenBank/DDBJ databases">
        <title>Genome public.</title>
        <authorList>
            <person name="Liu C."/>
            <person name="Sun Q."/>
        </authorList>
    </citation>
    <scope>NUCLEOTIDE SEQUENCE</scope>
    <source>
        <strain evidence="4">NSJ-51</strain>
    </source>
</reference>
<evidence type="ECO:0000259" key="3">
    <source>
        <dbReference type="PROSITE" id="PS51272"/>
    </source>
</evidence>
<proteinExistence type="predicted"/>
<feature type="domain" description="SLH" evidence="3">
    <location>
        <begin position="1379"/>
        <end position="1438"/>
    </location>
</feature>
<evidence type="ECO:0000313" key="4">
    <source>
        <dbReference type="EMBL" id="MBC5734465.1"/>
    </source>
</evidence>
<accession>A0A8J6MAG7</accession>
<dbReference type="Pfam" id="PF00395">
    <property type="entry name" value="SLH"/>
    <property type="match status" value="3"/>
</dbReference>
<keyword evidence="2" id="KW-0732">Signal</keyword>
<evidence type="ECO:0000256" key="2">
    <source>
        <dbReference type="SAM" id="SignalP"/>
    </source>
</evidence>
<keyword evidence="1" id="KW-0677">Repeat</keyword>
<dbReference type="PROSITE" id="PS51272">
    <property type="entry name" value="SLH"/>
    <property type="match status" value="3"/>
</dbReference>
<feature type="domain" description="SLH" evidence="3">
    <location>
        <begin position="1503"/>
        <end position="1553"/>
    </location>
</feature>
<dbReference type="Proteomes" id="UP000661435">
    <property type="component" value="Unassembled WGS sequence"/>
</dbReference>
<dbReference type="EMBL" id="JACOPP010000018">
    <property type="protein sequence ID" value="MBC5734465.1"/>
    <property type="molecule type" value="Genomic_DNA"/>
</dbReference>
<sequence length="1553" mass="168730">MRKRITSLLLTLVMLLSLVPAMGVTASAADDTYGYGNIKNWDWFKSYLESPTSRDLTLENDIDYTTGYDDGAILIKKSQKLDLNGHKIRIDASKRAEFYNLITIRSGEFTLYDSKGGGAIEVEFARDSKGHCIIMISPDSAGAPAKFTMNGGTLTRLNPIDSNVYGNNGCISDNYFVPFEGGERPQITINGGTINCPYSWDRSNASMRQVEYMPTALLLRYSNLTVKGGTFNGIVWTDKLSWKEGDAEPRVLLNGGEFNFPFAVTSLLENKTQMVIDGARFNDGLYVTESIKESNYKGNEPAMLIKSGVFDASGQYLKLDIYGVTRERGYDLRVKQQVIERVMKFFPNSAIKVNGKIYTSENIGSRVIFDDSPYGGSFYLNLNLKGPIEVIPNAWGMKSVTLDGDPIDYFKDWKGTVERMDNSTAHTLKFEWYPLASELVNAGYTYRTTCEHYISGSTAVQQTDTIAADKTSHTITIPAGADPKVYSYDLQLNLDKNGSSVGIIGNQHIVKLVVSEAADTFISTVSFNVDKADVGEPGELSFEAKDKNGNTVAIHPNVTWEHDNIQEGINHVSFTIPAPDGYTFSGENGKVTTLKFGGVDVIGYVDGDGALNYSFPLDVVHRHKADHVSYNAKYHWEACSCGQKIMNTSEQHTMSDWVAGDTLPSGGVVYNRSCISGCGYTETTIDYKNVKHVTSLVLNMENYPMDGMRPHNFVHQEGDETVADTEIPGQSFYKLTHRDSTIKYPSFSIATGNEKVKLSATNPEAYDDPAENPDFAKWTTKDGTLWLRPDTEYSDYEKEFKTGAKYKAHLTLDAKNGYAFYEDFKTNQDNFKLYTDMEGITIEQYGVRRWYYFSNKPSYDDANVPEGWGWYTQAPADNSAGASRVQIVFMITARNEGDLNITLPELKAGDDLKEKWAVFEGTPNFDFVKDCYRSETMAWRSGPSCVIHNNTVTGESVTAQAGQTYRLEIPAVNENVLAHITIKNPTAATKIVEMPSGAITVTYTLPAAADDKIVNGAAVSITPPASGATPNTTAAVTGTAHCTASTVTWTPDEAAFGEKAYTATVTLTAETDYTFANDAVFTINGHKVTPEAGSTTTSVTLSYAFPALAGPHTHTYGSWIFATPDTHIRYCTTNDGSYEEAPHSITSWTDKGDGKTHTGTCTDCGYEKTENHSWEVDHEVPPTVTAEGTRYYKCSACAADKTESIPKLIEYSVTVKDDGNGTASASPAKAVAGTEITLSAKAKSGYHFKEWKVVTGSVIITDNKFTMPDEAVEIKAIFEKNTSTGGSTGGGGGGVTTYAITVKDSKNGDVIASHKSAAKGTTVILTVDPDKGYVLDTLTVLDGNNKDLKLTEKNGKYTFTMPASKVTVAATFKASAPTGKNPFIDVPAGSYYEDAVVWAVEKGITSGTSAVTFDPNGICTRAQAVTFLWRAAGSPAPKSMNSFADVPADAYYAKAVAWAVENGITSGTGGGKFSPDATCTRAQIVTFLYRAAGSPAVSGGSVFSDVKAGAYYADAVTWAANKGITGGIGNGLFGSDNNCTRAQVVTFLYRYVE</sequence>
<protein>
    <submittedName>
        <fullName evidence="4">S-layer homology domain-containing protein</fullName>
    </submittedName>
</protein>
<feature type="signal peptide" evidence="2">
    <location>
        <begin position="1"/>
        <end position="28"/>
    </location>
</feature>
<gene>
    <name evidence="4" type="ORF">H8S57_12120</name>
</gene>
<feature type="chain" id="PRO_5035308018" evidence="2">
    <location>
        <begin position="29"/>
        <end position="1553"/>
    </location>
</feature>
<evidence type="ECO:0000313" key="5">
    <source>
        <dbReference type="Proteomes" id="UP000661435"/>
    </source>
</evidence>
<dbReference type="InterPro" id="IPR044060">
    <property type="entry name" value="Bacterial_rp_domain"/>
</dbReference>
<keyword evidence="5" id="KW-1185">Reference proteome</keyword>
<organism evidence="4 5">
    <name type="scientific">Lawsonibacter hominis</name>
    <dbReference type="NCBI Taxonomy" id="2763053"/>
    <lineage>
        <taxon>Bacteria</taxon>
        <taxon>Bacillati</taxon>
        <taxon>Bacillota</taxon>
        <taxon>Clostridia</taxon>
        <taxon>Eubacteriales</taxon>
        <taxon>Oscillospiraceae</taxon>
        <taxon>Lawsonibacter</taxon>
    </lineage>
</organism>
<name>A0A8J6MAG7_9FIRM</name>
<comment type="caution">
    <text evidence="4">The sequence shown here is derived from an EMBL/GenBank/DDBJ whole genome shotgun (WGS) entry which is preliminary data.</text>
</comment>